<sequence>MRNRTEQIRDAELARLLTRVPQLSPLARAAVATCIDRVVDTLLQPALTRVTVRSESTDTSHRAETLSMLFALEPDSAGRCRR</sequence>
<dbReference type="InterPro" id="IPR015896">
    <property type="entry name" value="4pyrrol_synth_GluRdtase_dimer"/>
</dbReference>
<dbReference type="Proteomes" id="UP001500064">
    <property type="component" value="Unassembled WGS sequence"/>
</dbReference>
<proteinExistence type="predicted"/>
<protein>
    <recommendedName>
        <fullName evidence="1">Tetrapyrrole biosynthesis glutamyl-tRNA reductase dimerisation domain-containing protein</fullName>
    </recommendedName>
</protein>
<organism evidence="2 3">
    <name type="scientific">Nonomuraea maheshkhaliensis</name>
    <dbReference type="NCBI Taxonomy" id="419590"/>
    <lineage>
        <taxon>Bacteria</taxon>
        <taxon>Bacillati</taxon>
        <taxon>Actinomycetota</taxon>
        <taxon>Actinomycetes</taxon>
        <taxon>Streptosporangiales</taxon>
        <taxon>Streptosporangiaceae</taxon>
        <taxon>Nonomuraea</taxon>
    </lineage>
</organism>
<evidence type="ECO:0000259" key="1">
    <source>
        <dbReference type="Pfam" id="PF00745"/>
    </source>
</evidence>
<evidence type="ECO:0000313" key="2">
    <source>
        <dbReference type="EMBL" id="GAA1680033.1"/>
    </source>
</evidence>
<dbReference type="EMBL" id="BAAAMU010000119">
    <property type="protein sequence ID" value="GAA1680033.1"/>
    <property type="molecule type" value="Genomic_DNA"/>
</dbReference>
<comment type="caution">
    <text evidence="2">The sequence shown here is derived from an EMBL/GenBank/DDBJ whole genome shotgun (WGS) entry which is preliminary data.</text>
</comment>
<keyword evidence="3" id="KW-1185">Reference proteome</keyword>
<evidence type="ECO:0000313" key="3">
    <source>
        <dbReference type="Proteomes" id="UP001500064"/>
    </source>
</evidence>
<feature type="domain" description="Tetrapyrrole biosynthesis glutamyl-tRNA reductase dimerisation" evidence="1">
    <location>
        <begin position="1"/>
        <end position="72"/>
    </location>
</feature>
<gene>
    <name evidence="2" type="ORF">GCM10009733_091000</name>
</gene>
<name>A0ABP4T000_9ACTN</name>
<dbReference type="Pfam" id="PF00745">
    <property type="entry name" value="GlutR_dimer"/>
    <property type="match status" value="1"/>
</dbReference>
<reference evidence="3" key="1">
    <citation type="journal article" date="2019" name="Int. J. Syst. Evol. Microbiol.">
        <title>The Global Catalogue of Microorganisms (GCM) 10K type strain sequencing project: providing services to taxonomists for standard genome sequencing and annotation.</title>
        <authorList>
            <consortium name="The Broad Institute Genomics Platform"/>
            <consortium name="The Broad Institute Genome Sequencing Center for Infectious Disease"/>
            <person name="Wu L."/>
            <person name="Ma J."/>
        </authorList>
    </citation>
    <scope>NUCLEOTIDE SEQUENCE [LARGE SCALE GENOMIC DNA]</scope>
    <source>
        <strain evidence="3">JCM 13929</strain>
    </source>
</reference>
<accession>A0ABP4T000</accession>